<dbReference type="InterPro" id="IPR006558">
    <property type="entry name" value="LamG-like"/>
</dbReference>
<keyword evidence="6" id="KW-1185">Reference proteome</keyword>
<sequence>MRRLVAGGVALALAGGVVVAWGPVGGRQADQPVVAEVREEREERAALVAARRQGTKVEVAGLKTENARFFANPGGTMTMEQSVVPERVRRDGGWVELDPRLGKRSDGSFAAKAATAEVVFSGGGAQPFARLTAGAAEIALTWPRPLPAPVVSGDTATYPEVLPGVDLRARSGREGFGHELVVKTRAAAADPALARIAFGLTVKGVRLSTDAKGALRAVNAEGATVFSAPAASMWDGAERTAAVGVAVGGGELVLTPDRALLTDPAAKLPITIDPQYSYHSPRTNGWSLVRSGWPGTPHWNRAPEDDRARYRGVARIGVSPEDGNGSVDRAIFGFDAVPLRGTLIKNAQFLIKQGWKWANTCDFSQVPYMDLHVLNYVGPDTTWNNQPAWHANNLVGSGRPVFKSGETCGPNWAGFDIKAQAQAAASEGWTGLVLGLKDRAEAGVAGWKRFYVQTEPDGGPESYPHLTIEYNHFPDDAVDLTTDPVLKPCTHCAGKSYLKGDRVLLKGRITDQDGGSLQGGVFVYGPQLPKEGKWLDAGQQHSGSTFAASFDLSDKRDGDTYSWSMAGNDGWVDSKQWKAGPSFVIDRTPPAIGPKVESALYRPDNAWHGGPGVADKFYFMANGVDDVDHYLYSFTDPPNIRVNASRLGGDGDVTLAPPVSGGPATLFVRSVDKAGHVSPVTQYRFYVRAGVGPKSLWPLDGHTRDEADLGDRDATRSPSGSNWTDAGAVGSAVALDGVHGQLTAPHTVRTDTSFSVSAWVRLDPGHTGHNATAVSQLGTALPGFQLSYLDNNSWGFGIRHADTAADNDFAASPAGLPQPGAWTHLAGVYDAGVNTLRLYVNGTLVRDTQRNTALWNAFGEVQIGRAGSLGQHWKGGIDEVRLYDRALLGNEVRALVGLGNVQAGQWKFDEDSGTTAANNVPGGTPMTLRSGARFAPGAVGNGVRLDGANDTVRTGESVLRTDQSFAVTAWVRQDRAGPDESAFAALSQDADRQSGFWLGQRQVNGVGRWELYASAAADTPTAPGAQALSSTPSKLNTWTHLTGVFDRPAEQIKLYVDGVLAATAPWKSYNSSSGSLVAGAVRWNNVENSFWPGGLDEIRAYSRVLDEAEIRGIIAADGVPTGSWKLDGGATDDSGSARDGTAKGDPAWVPGQSTTANTSDQAVRLDGVDDHISTPNAVDTTRSYAVSAWLKPAAANAAQTAIAQDGADRSGFALHTTAEGKWAVTAVGTKPVTVTGGSVQPNVWTHVVAVHDQVRKEISLHLNGVAVGAAAFDGPLPATGEFQIGRGQSAGRSAEFFRGDIDDVRTYQRILFEDEIRANAGRDLSLVHNLKLDETGGGTAADSVGPRGGTLHGGAAFEPGRSGNAVKLNGVDGAVSTTGIDVRTEANFTVSAWVNLQATEDGETTAVSLDGGKGVKFRLGHKKDRRTNAHGTWIFEMPEQNGTITQAALSTLPTEIGPDKWTHLTGVYDARARKVWLYVNGKRVGDGTLVTPWSGAGGLQLGRAKQDNGYGRHWPGRLDDVRVYTGGLNGDRVKELVQSYGPA</sequence>
<feature type="compositionally biased region" description="Basic and acidic residues" evidence="3">
    <location>
        <begin position="701"/>
        <end position="715"/>
    </location>
</feature>
<feature type="domain" description="LamG-like jellyroll fold" evidence="4">
    <location>
        <begin position="752"/>
        <end position="891"/>
    </location>
</feature>
<gene>
    <name evidence="5" type="ORF">HNR67_007553</name>
</gene>
<protein>
    <recommendedName>
        <fullName evidence="4">LamG-like jellyroll fold domain-containing protein</fullName>
    </recommendedName>
</protein>
<dbReference type="Gene3D" id="2.60.120.200">
    <property type="match status" value="4"/>
</dbReference>
<reference evidence="5 6" key="1">
    <citation type="submission" date="2020-08" db="EMBL/GenBank/DDBJ databases">
        <title>Sequencing the genomes of 1000 actinobacteria strains.</title>
        <authorList>
            <person name="Klenk H.-P."/>
        </authorList>
    </citation>
    <scope>NUCLEOTIDE SEQUENCE [LARGE SCALE GENOMIC DNA]</scope>
    <source>
        <strain evidence="5 6">DSM 44230</strain>
    </source>
</reference>
<accession>A0A7W7CHW9</accession>
<keyword evidence="1" id="KW-0732">Signal</keyword>
<dbReference type="SMART" id="SM00560">
    <property type="entry name" value="LamGL"/>
    <property type="match status" value="4"/>
</dbReference>
<feature type="region of interest" description="Disordered" evidence="3">
    <location>
        <begin position="1124"/>
        <end position="1160"/>
    </location>
</feature>
<dbReference type="PANTHER" id="PTHR46943:SF1">
    <property type="entry name" value="PENTRAXIN-RELATED PROTEIN PTX3"/>
    <property type="match status" value="1"/>
</dbReference>
<feature type="domain" description="LamG-like jellyroll fold" evidence="4">
    <location>
        <begin position="1182"/>
        <end position="1314"/>
    </location>
</feature>
<proteinExistence type="predicted"/>
<dbReference type="SUPFAM" id="SSF49899">
    <property type="entry name" value="Concanavalin A-like lectins/glucanases"/>
    <property type="match status" value="4"/>
</dbReference>
<evidence type="ECO:0000313" key="6">
    <source>
        <dbReference type="Proteomes" id="UP000533598"/>
    </source>
</evidence>
<feature type="domain" description="LamG-like jellyroll fold" evidence="4">
    <location>
        <begin position="963"/>
        <end position="1108"/>
    </location>
</feature>
<dbReference type="Proteomes" id="UP000533598">
    <property type="component" value="Unassembled WGS sequence"/>
</dbReference>
<dbReference type="Pfam" id="PF13385">
    <property type="entry name" value="Laminin_G_3"/>
    <property type="match status" value="4"/>
</dbReference>
<feature type="domain" description="LamG-like jellyroll fold" evidence="4">
    <location>
        <begin position="1386"/>
        <end position="1531"/>
    </location>
</feature>
<evidence type="ECO:0000259" key="4">
    <source>
        <dbReference type="SMART" id="SM00560"/>
    </source>
</evidence>
<keyword evidence="2" id="KW-1015">Disulfide bond</keyword>
<dbReference type="InterPro" id="IPR042837">
    <property type="entry name" value="PTX3"/>
</dbReference>
<dbReference type="GO" id="GO:0006955">
    <property type="term" value="P:immune response"/>
    <property type="evidence" value="ECO:0007669"/>
    <property type="project" value="InterPro"/>
</dbReference>
<evidence type="ECO:0000313" key="5">
    <source>
        <dbReference type="EMBL" id="MBB4681435.1"/>
    </source>
</evidence>
<dbReference type="RefSeq" id="WP_185008005.1">
    <property type="nucleotide sequence ID" value="NZ_BAAAUI010000008.1"/>
</dbReference>
<dbReference type="EMBL" id="JACHMH010000001">
    <property type="protein sequence ID" value="MBB4681435.1"/>
    <property type="molecule type" value="Genomic_DNA"/>
</dbReference>
<dbReference type="InterPro" id="IPR013320">
    <property type="entry name" value="ConA-like_dom_sf"/>
</dbReference>
<evidence type="ECO:0000256" key="2">
    <source>
        <dbReference type="ARBA" id="ARBA00023157"/>
    </source>
</evidence>
<organism evidence="5 6">
    <name type="scientific">Crossiella cryophila</name>
    <dbReference type="NCBI Taxonomy" id="43355"/>
    <lineage>
        <taxon>Bacteria</taxon>
        <taxon>Bacillati</taxon>
        <taxon>Actinomycetota</taxon>
        <taxon>Actinomycetes</taxon>
        <taxon>Pseudonocardiales</taxon>
        <taxon>Pseudonocardiaceae</taxon>
        <taxon>Crossiella</taxon>
    </lineage>
</organism>
<feature type="region of interest" description="Disordered" evidence="3">
    <location>
        <begin position="698"/>
        <end position="725"/>
    </location>
</feature>
<evidence type="ECO:0000256" key="1">
    <source>
        <dbReference type="ARBA" id="ARBA00022729"/>
    </source>
</evidence>
<name>A0A7W7CHW9_9PSEU</name>
<comment type="caution">
    <text evidence="5">The sequence shown here is derived from an EMBL/GenBank/DDBJ whole genome shotgun (WGS) entry which is preliminary data.</text>
</comment>
<feature type="compositionally biased region" description="Polar residues" evidence="3">
    <location>
        <begin position="1151"/>
        <end position="1160"/>
    </location>
</feature>
<dbReference type="PANTHER" id="PTHR46943">
    <property type="entry name" value="PENTRAXIN-RELATED PROTEIN PTX3"/>
    <property type="match status" value="1"/>
</dbReference>
<evidence type="ECO:0000256" key="3">
    <source>
        <dbReference type="SAM" id="MobiDB-lite"/>
    </source>
</evidence>